<evidence type="ECO:0000259" key="2">
    <source>
        <dbReference type="Pfam" id="PF02010"/>
    </source>
</evidence>
<dbReference type="Pfam" id="PF02010">
    <property type="entry name" value="REJ"/>
    <property type="match status" value="1"/>
</dbReference>
<sequence>MRFPVLLSLVQASVAGFAFAVAAVAVGADVVSRAELDGVPTLTVQGDSSVRLLQINGAVDHELNCFLSLPEPGVPFDQLRFADSSTESEVLATDGSGSLLSKQVHSTWENGNVRGLNLTANLDFDEFVGRTDYGIKVSQVDPDTRAATLLVSTSCDYLIAGTTVFSRESSVTASGATEDKRAICSGAGRVHSVPYTELTGQLNSDGSYKGPSTLELYMQTQYLDGSAVTTPAGLGQGKGGRSPADYAGMGMSLASFEGQIVHNVGSCKPAEGSYDNDAGVFVLPEHCGAAYYTAPSGQPGFGLAVEPYRAGKLEFGLEWADFTADDSDFMDEAWTSTVTIDVTGAPPPVITQVSPTYDFRQAGGETLLVDLYNADDSLGRECSVQSTDVNGSVTDIIFGEEAGSFEKFGFPTFSESATFVTGAGVGRELDFSVAVARPDGLGSTETVQAVFFPGYDYDFSYDPQVVRIDSMSPNTGLESGGTPVTLSGYFPHFDVTRGDSILFDGAVIPGSYVMSSTETSITLALPPRAEMGRNYIYAVSVQIGFEMSAALDFRYITESASASMLYTGTSLRDGRQEIGRCNSARFTAQVLPSTAKATNYTWSLTRNGDASKTNLLDSENLLEAMYVDINSADMPQVGDYTLTVTIHLAAVQVTTSLPLRRTDTLTIGVFLHTPTARAISIPEAPLRLSAMVEPPGCGSIGDVEELMFEWTFMDKVTTFSYHSAVESNQAQANIESPARLGWEYVVPQADLEYGNHLVNLKVYSALDESINGMAATYALIQKADLVPVIRTGESRMDVTKVSTLEMTAGRSYDPDVTYPQLPTANITYSWACVTASKATFESPTACDERLLPSNTTEAFTVPKQTLQALGAEQTFIRYSLTVTKADRASQTSQLLVAVVDDTRPAVTDYEIVVRNVLGEPLDASAIKYYEPVVIDVAGNTDGLSWTYSLVSPADTRFFFFSSNLISDQGYYNPDSQSTIGNRYPLGIRANALGAHMTYVFRIDFEKVGFQTEPVFVTLTTRERPTLRFETPQITEGTTSSVFSLNAAPSFVDPSFAYYFVLTEAGGGESSLRVCVGGCTGYPFVNMRIGLAGNYTLTALLYDTQGTAQLAADTLSTDIIVKDSDVTDRYRSELQVLFHQGDDNTWTSLANDLAFMLSEDYESEEALSAVRRMAAAHSAWELERSLSLGGSVAGVGQLGGLVRAATHDVSTLAIRSSVGVTPTPAPTDEDVSTFVKSTVYDLITGSKDIFCNAFPNTLHSEQCIMLVQSLATQKCIDADGVYRLLHVVKCCGENVPEHTAYSLMAKTLPDVFFKLNKVSVNEQCHVVLHRRRLLAEEEKPNNLAADVHLAFMQAGTGAMVNGKGAGHTGSMTVAPATKSVRRRRSVSAGADAAALLANAGVNTSLVTVRESFGDSMVPGSVTTANTGQGTLTVAVASNSEQLPQLSVEGKSTTLKGIQGHGKNNFFYMKPQCFDKVFSPAGDETVIFSYYQAPNFVVRSGFQAPPALGQTSEGLHWTVLYQPDVTTKLREMKVDNEEDACFCWRMEMTDTSGLVGDLKPGAYTFKQLKQYGVDVGRGAAYQYDELPVHIEGSSVEEKWVEACMAQPGLVGTAPTARLAIFGSTFLAGFNSLAVVGIVLGALLLVVVAMAGAWLVASRVAVVAAAPPRALGVGEVFVDRDIWGRSTAPMPTSPSVPQ</sequence>
<feature type="transmembrane region" description="Helical" evidence="1">
    <location>
        <begin position="1630"/>
        <end position="1654"/>
    </location>
</feature>
<keyword evidence="1" id="KW-0812">Transmembrane</keyword>
<evidence type="ECO:0000313" key="3">
    <source>
        <dbReference type="EMBL" id="OSX71788.1"/>
    </source>
</evidence>
<dbReference type="InterPro" id="IPR002859">
    <property type="entry name" value="PKD/REJ-like"/>
</dbReference>
<protein>
    <recommendedName>
        <fullName evidence="2">PKD/REJ-like domain-containing protein</fullName>
    </recommendedName>
</protein>
<reference evidence="3 4" key="1">
    <citation type="submission" date="2017-03" db="EMBL/GenBank/DDBJ databases">
        <title>WGS assembly of Porphyra umbilicalis.</title>
        <authorList>
            <person name="Brawley S.H."/>
            <person name="Blouin N.A."/>
            <person name="Ficko-Blean E."/>
            <person name="Wheeler G.L."/>
            <person name="Lohr M."/>
            <person name="Goodson H.V."/>
            <person name="Jenkins J.W."/>
            <person name="Blaby-Haas C.E."/>
            <person name="Helliwell K.E."/>
            <person name="Chan C."/>
            <person name="Marriage T."/>
            <person name="Bhattacharya D."/>
            <person name="Klein A.S."/>
            <person name="Badis Y."/>
            <person name="Brodie J."/>
            <person name="Cao Y."/>
            <person name="Collen J."/>
            <person name="Dittami S.M."/>
            <person name="Gachon C.M."/>
            <person name="Green B.R."/>
            <person name="Karpowicz S."/>
            <person name="Kim J.W."/>
            <person name="Kudahl U."/>
            <person name="Lin S."/>
            <person name="Michel G."/>
            <person name="Mittag M."/>
            <person name="Olson B.J."/>
            <person name="Pangilinan J."/>
            <person name="Peng Y."/>
            <person name="Qiu H."/>
            <person name="Shu S."/>
            <person name="Singer J.T."/>
            <person name="Smith A.G."/>
            <person name="Sprecher B.N."/>
            <person name="Wagner V."/>
            <person name="Wang W."/>
            <person name="Wang Z.-Y."/>
            <person name="Yan J."/>
            <person name="Yarish C."/>
            <person name="Zoeuner-Riek S."/>
            <person name="Zhuang Y."/>
            <person name="Zou Y."/>
            <person name="Lindquist E.A."/>
            <person name="Grimwood J."/>
            <person name="Barry K."/>
            <person name="Rokhsar D.S."/>
            <person name="Schmutz J."/>
            <person name="Stiller J.W."/>
            <person name="Grossman A.R."/>
            <person name="Prochnik S.E."/>
        </authorList>
    </citation>
    <scope>NUCLEOTIDE SEQUENCE [LARGE SCALE GENOMIC DNA]</scope>
    <source>
        <strain evidence="3">4086291</strain>
    </source>
</reference>
<dbReference type="Proteomes" id="UP000218209">
    <property type="component" value="Unassembled WGS sequence"/>
</dbReference>
<dbReference type="CDD" id="cd00102">
    <property type="entry name" value="IPT"/>
    <property type="match status" value="1"/>
</dbReference>
<dbReference type="InterPro" id="IPR013783">
    <property type="entry name" value="Ig-like_fold"/>
</dbReference>
<dbReference type="EMBL" id="KV919108">
    <property type="protein sequence ID" value="OSX71788.1"/>
    <property type="molecule type" value="Genomic_DNA"/>
</dbReference>
<name>A0A1X6NT64_PORUM</name>
<keyword evidence="1" id="KW-0472">Membrane</keyword>
<gene>
    <name evidence="3" type="ORF">BU14_0501s0008</name>
</gene>
<keyword evidence="4" id="KW-1185">Reference proteome</keyword>
<dbReference type="Gene3D" id="2.60.40.10">
    <property type="entry name" value="Immunoglobulins"/>
    <property type="match status" value="1"/>
</dbReference>
<dbReference type="OrthoDB" id="10319442at2759"/>
<proteinExistence type="predicted"/>
<feature type="domain" description="PKD/REJ-like" evidence="2">
    <location>
        <begin position="725"/>
        <end position="1007"/>
    </location>
</feature>
<evidence type="ECO:0000256" key="1">
    <source>
        <dbReference type="SAM" id="Phobius"/>
    </source>
</evidence>
<keyword evidence="1" id="KW-1133">Transmembrane helix</keyword>
<accession>A0A1X6NT64</accession>
<organism evidence="3 4">
    <name type="scientific">Porphyra umbilicalis</name>
    <name type="common">Purple laver</name>
    <name type="synonym">Red alga</name>
    <dbReference type="NCBI Taxonomy" id="2786"/>
    <lineage>
        <taxon>Eukaryota</taxon>
        <taxon>Rhodophyta</taxon>
        <taxon>Bangiophyceae</taxon>
        <taxon>Bangiales</taxon>
        <taxon>Bangiaceae</taxon>
        <taxon>Porphyra</taxon>
    </lineage>
</organism>
<evidence type="ECO:0000313" key="4">
    <source>
        <dbReference type="Proteomes" id="UP000218209"/>
    </source>
</evidence>